<protein>
    <submittedName>
        <fullName evidence="1">Uncharacterized protein</fullName>
    </submittedName>
</protein>
<dbReference type="PANTHER" id="PTHR21529:SF4">
    <property type="entry name" value="TPR AND ANKYRIN REPEAT-CONTAINING PROTEIN 1"/>
    <property type="match status" value="1"/>
</dbReference>
<comment type="caution">
    <text evidence="1">The sequence shown here is derived from an EMBL/GenBank/DDBJ whole genome shotgun (WGS) entry which is preliminary data.</text>
</comment>
<proteinExistence type="predicted"/>
<dbReference type="SUPFAM" id="SSF52540">
    <property type="entry name" value="P-loop containing nucleoside triphosphate hydrolases"/>
    <property type="match status" value="1"/>
</dbReference>
<dbReference type="InterPro" id="IPR039904">
    <property type="entry name" value="TRANK1"/>
</dbReference>
<gene>
    <name evidence="1" type="ORF">ACHAW5_010913</name>
</gene>
<dbReference type="Proteomes" id="UP001530315">
    <property type="component" value="Unassembled WGS sequence"/>
</dbReference>
<reference evidence="1 2" key="1">
    <citation type="submission" date="2024-10" db="EMBL/GenBank/DDBJ databases">
        <title>Updated reference genomes for cyclostephanoid diatoms.</title>
        <authorList>
            <person name="Roberts W.R."/>
            <person name="Alverson A.J."/>
        </authorList>
    </citation>
    <scope>NUCLEOTIDE SEQUENCE [LARGE SCALE GENOMIC DNA]</scope>
    <source>
        <strain evidence="1 2">AJA276-08</strain>
    </source>
</reference>
<sequence length="709" mass="80494">MKLLARGNGSHKLQKPLKGCESVIYESYMDNSKGGFRILWTQERETIVVWFIAKHKHKNVSRLAKMIDEDAKNRTARQQLPTDFVTELDANPTSASKCGVMLDALENVPMKLYDIYFDDIDDITNTSWMPQMHLINEERNIVEAKGSVLLLGQSSTGKTICISNRIQFDRQRLRHKPKFSQLFIARSSRLCRYIEGAVSANGKNTTFVTFDKLLKQLESTMSQGCKSTFRHCQRVDFPLFNRDFYARCNLQDKASALIVWKSIRTFLKGSIEAYQTACGILSKEYFYQRWLKEDGLWDDCGHILALLRKINSTVYDPAVSMKKISGAKSTSIGPGPLFLAGNPAQSIVEGTDFRFDEIQIVGYFVAGINRRHLIPEKPRVVNVNFRSHAGILNCAGGILDLLFGYFKNSTKELKKDYGLFNGARPGVFHKVHVQQLSTLLNEKLQGAVVLTHDASASSWRELLDYQLVYEICEVKGLEFKTVILLNFFGEIPSSLQKPWREMLLNRAQPDFGMQFPLVETHLKLAYTAVMRCIEQLFFAETISSDAGDAAVRWLTTSMNKKDRAESDALATINNVSDLESMTMTNDEFRIVGIDNAELAESSEIELEQAMDYVQRATYCFEKAQSMELVAKAQAHSSSLQLRWKRFTSIIKDYDILEVDAAGVVEQLLRENLLSETLCLLKDIMPFLPQYTQEKLEGEIISKTRCALSL</sequence>
<keyword evidence="2" id="KW-1185">Reference proteome</keyword>
<dbReference type="InterPro" id="IPR027417">
    <property type="entry name" value="P-loop_NTPase"/>
</dbReference>
<evidence type="ECO:0000313" key="2">
    <source>
        <dbReference type="Proteomes" id="UP001530315"/>
    </source>
</evidence>
<dbReference type="EMBL" id="JALLAZ020001580">
    <property type="protein sequence ID" value="KAL3772327.1"/>
    <property type="molecule type" value="Genomic_DNA"/>
</dbReference>
<name>A0ABD3NCH1_9STRA</name>
<accession>A0ABD3NCH1</accession>
<evidence type="ECO:0000313" key="1">
    <source>
        <dbReference type="EMBL" id="KAL3772327.1"/>
    </source>
</evidence>
<dbReference type="PANTHER" id="PTHR21529">
    <property type="entry name" value="MAMMARY TURMOR VIRUS RECEPTOR HOMOLOG 1, 2 MTVR1, 2"/>
    <property type="match status" value="1"/>
</dbReference>
<dbReference type="AlphaFoldDB" id="A0ABD3NCH1"/>
<organism evidence="1 2">
    <name type="scientific">Stephanodiscus triporus</name>
    <dbReference type="NCBI Taxonomy" id="2934178"/>
    <lineage>
        <taxon>Eukaryota</taxon>
        <taxon>Sar</taxon>
        <taxon>Stramenopiles</taxon>
        <taxon>Ochrophyta</taxon>
        <taxon>Bacillariophyta</taxon>
        <taxon>Coscinodiscophyceae</taxon>
        <taxon>Thalassiosirophycidae</taxon>
        <taxon>Stephanodiscales</taxon>
        <taxon>Stephanodiscaceae</taxon>
        <taxon>Stephanodiscus</taxon>
    </lineage>
</organism>